<dbReference type="InterPro" id="IPR055298">
    <property type="entry name" value="AtLOH3-like"/>
</dbReference>
<keyword evidence="3" id="KW-1185">Reference proteome</keyword>
<accession>A0AAD9TL79</accession>
<dbReference type="PANTHER" id="PTHR11697">
    <property type="entry name" value="GENERAL TRANSCRIPTION FACTOR 2-RELATED ZINC FINGER PROTEIN"/>
    <property type="match status" value="1"/>
</dbReference>
<evidence type="ECO:0000313" key="2">
    <source>
        <dbReference type="EMBL" id="KAK2638154.1"/>
    </source>
</evidence>
<dbReference type="PANTHER" id="PTHR11697:SF231">
    <property type="entry name" value="TTF-TYPE DOMAIN-CONTAINING PROTEIN"/>
    <property type="match status" value="1"/>
</dbReference>
<dbReference type="Pfam" id="PF05699">
    <property type="entry name" value="Dimer_Tnp_hAT"/>
    <property type="match status" value="1"/>
</dbReference>
<gene>
    <name evidence="2" type="ORF">Ddye_025949</name>
</gene>
<sequence length="249" mass="29594">MRLVSSTKRLIQQLRDTGWDKLFAKVCSFCEARNIDVLEMNARYVARRGRARKQQENYTIEQYYRVDLFYAAIDSQLQELNNRFSEQAVELLIHSTGLEPREGYEAFNIDDICKLVNKFYPHDFTDHEKLQLKMQLQHYEYNVGQHSEFRSLSNLSSLCQWLVKTRRSTIYPLVHRIIVLVLTLPVSTATIEKLFSAMHSVKTRLRNKIEDDFLTNSLIIYIEREIAEKLNIDSIIDDFRYLKERRVLF</sequence>
<dbReference type="InterPro" id="IPR012337">
    <property type="entry name" value="RNaseH-like_sf"/>
</dbReference>
<evidence type="ECO:0000313" key="3">
    <source>
        <dbReference type="Proteomes" id="UP001280121"/>
    </source>
</evidence>
<dbReference type="GO" id="GO:0046983">
    <property type="term" value="F:protein dimerization activity"/>
    <property type="evidence" value="ECO:0007669"/>
    <property type="project" value="InterPro"/>
</dbReference>
<dbReference type="SUPFAM" id="SSF53098">
    <property type="entry name" value="Ribonuclease H-like"/>
    <property type="match status" value="1"/>
</dbReference>
<name>A0AAD9TL79_9ROSI</name>
<dbReference type="AlphaFoldDB" id="A0AAD9TL79"/>
<feature type="domain" description="HAT C-terminal dimerisation" evidence="1">
    <location>
        <begin position="155"/>
        <end position="225"/>
    </location>
</feature>
<reference evidence="2" key="1">
    <citation type="journal article" date="2023" name="Plant J.">
        <title>Genome sequences and population genomics provide insights into the demographic history, inbreeding, and mutation load of two 'living fossil' tree species of Dipteronia.</title>
        <authorList>
            <person name="Feng Y."/>
            <person name="Comes H.P."/>
            <person name="Chen J."/>
            <person name="Zhu S."/>
            <person name="Lu R."/>
            <person name="Zhang X."/>
            <person name="Li P."/>
            <person name="Qiu J."/>
            <person name="Olsen K.M."/>
            <person name="Qiu Y."/>
        </authorList>
    </citation>
    <scope>NUCLEOTIDE SEQUENCE</scope>
    <source>
        <strain evidence="2">KIB01</strain>
    </source>
</reference>
<organism evidence="2 3">
    <name type="scientific">Dipteronia dyeriana</name>
    <dbReference type="NCBI Taxonomy" id="168575"/>
    <lineage>
        <taxon>Eukaryota</taxon>
        <taxon>Viridiplantae</taxon>
        <taxon>Streptophyta</taxon>
        <taxon>Embryophyta</taxon>
        <taxon>Tracheophyta</taxon>
        <taxon>Spermatophyta</taxon>
        <taxon>Magnoliopsida</taxon>
        <taxon>eudicotyledons</taxon>
        <taxon>Gunneridae</taxon>
        <taxon>Pentapetalae</taxon>
        <taxon>rosids</taxon>
        <taxon>malvids</taxon>
        <taxon>Sapindales</taxon>
        <taxon>Sapindaceae</taxon>
        <taxon>Hippocastanoideae</taxon>
        <taxon>Acereae</taxon>
        <taxon>Dipteronia</taxon>
    </lineage>
</organism>
<dbReference type="EMBL" id="JANJYI010000008">
    <property type="protein sequence ID" value="KAK2638154.1"/>
    <property type="molecule type" value="Genomic_DNA"/>
</dbReference>
<dbReference type="Proteomes" id="UP001280121">
    <property type="component" value="Unassembled WGS sequence"/>
</dbReference>
<evidence type="ECO:0000259" key="1">
    <source>
        <dbReference type="Pfam" id="PF05699"/>
    </source>
</evidence>
<proteinExistence type="predicted"/>
<protein>
    <recommendedName>
        <fullName evidence="1">HAT C-terminal dimerisation domain-containing protein</fullName>
    </recommendedName>
</protein>
<comment type="caution">
    <text evidence="2">The sequence shown here is derived from an EMBL/GenBank/DDBJ whole genome shotgun (WGS) entry which is preliminary data.</text>
</comment>
<dbReference type="InterPro" id="IPR008906">
    <property type="entry name" value="HATC_C_dom"/>
</dbReference>